<evidence type="ECO:0000313" key="2">
    <source>
        <dbReference type="Proteomes" id="UP000199318"/>
    </source>
</evidence>
<keyword evidence="2" id="KW-1185">Reference proteome</keyword>
<dbReference type="Proteomes" id="UP000199318">
    <property type="component" value="Unassembled WGS sequence"/>
</dbReference>
<protein>
    <recommendedName>
        <fullName evidence="3">EcsC protein family protein</fullName>
    </recommendedName>
</protein>
<name>A0A1H9T0Z3_9BACI</name>
<organism evidence="1 2">
    <name type="scientific">Salisediminibacterium halotolerans</name>
    <dbReference type="NCBI Taxonomy" id="517425"/>
    <lineage>
        <taxon>Bacteria</taxon>
        <taxon>Bacillati</taxon>
        <taxon>Bacillota</taxon>
        <taxon>Bacilli</taxon>
        <taxon>Bacillales</taxon>
        <taxon>Bacillaceae</taxon>
        <taxon>Salisediminibacterium</taxon>
    </lineage>
</organism>
<evidence type="ECO:0008006" key="3">
    <source>
        <dbReference type="Google" id="ProtNLM"/>
    </source>
</evidence>
<reference evidence="2" key="1">
    <citation type="submission" date="2016-10" db="EMBL/GenBank/DDBJ databases">
        <authorList>
            <person name="de Groot N.N."/>
        </authorList>
    </citation>
    <scope>NUCLEOTIDE SEQUENCE [LARGE SCALE GENOMIC DNA]</scope>
    <source>
        <strain evidence="2">10nlg</strain>
    </source>
</reference>
<accession>A0A1H9T0Z3</accession>
<dbReference type="AlphaFoldDB" id="A0A1H9T0Z3"/>
<comment type="caution">
    <text evidence="1">The sequence shown here is derived from an EMBL/GenBank/DDBJ whole genome shotgun (WGS) entry which is preliminary data.</text>
</comment>
<gene>
    <name evidence="1" type="ORF">SAMN05444126_10891</name>
</gene>
<dbReference type="EMBL" id="FOGV01000008">
    <property type="protein sequence ID" value="SER90737.1"/>
    <property type="molecule type" value="Genomic_DNA"/>
</dbReference>
<proteinExistence type="predicted"/>
<evidence type="ECO:0000313" key="1">
    <source>
        <dbReference type="EMBL" id="SER90737.1"/>
    </source>
</evidence>
<sequence length="227" mass="24919">MRLPGVRVKREDFLREALKRQVKPQQLETAVESTPAEAGIPLKTINKIAKKAIWTETRRVTAISATAGAPGGFAIAGTLPADLVQYFGHVIRLQQKLIYLYGWEEIATDDGEFNEESLEQLTLFLGVMFGVKSAEEAVSQLISDRDSEAERPQLPTAVLYPVIAKVATTLGYKMSKHIFARGLSKAVPIMGAFTSGGVTYTAFKPLSKRLQTFLKALPIADPKSVRK</sequence>